<keyword evidence="3" id="KW-1185">Reference proteome</keyword>
<feature type="region of interest" description="Disordered" evidence="1">
    <location>
        <begin position="56"/>
        <end position="80"/>
    </location>
</feature>
<accession>A0AAV7UFV7</accession>
<dbReference type="EMBL" id="JANPWB010000005">
    <property type="protein sequence ID" value="KAJ1186894.1"/>
    <property type="molecule type" value="Genomic_DNA"/>
</dbReference>
<feature type="compositionally biased region" description="Basic and acidic residues" evidence="1">
    <location>
        <begin position="124"/>
        <end position="144"/>
    </location>
</feature>
<gene>
    <name evidence="2" type="ORF">NDU88_003674</name>
</gene>
<feature type="compositionally biased region" description="Gly residues" evidence="1">
    <location>
        <begin position="148"/>
        <end position="160"/>
    </location>
</feature>
<evidence type="ECO:0000256" key="1">
    <source>
        <dbReference type="SAM" id="MobiDB-lite"/>
    </source>
</evidence>
<evidence type="ECO:0000313" key="3">
    <source>
        <dbReference type="Proteomes" id="UP001066276"/>
    </source>
</evidence>
<organism evidence="2 3">
    <name type="scientific">Pleurodeles waltl</name>
    <name type="common">Iberian ribbed newt</name>
    <dbReference type="NCBI Taxonomy" id="8319"/>
    <lineage>
        <taxon>Eukaryota</taxon>
        <taxon>Metazoa</taxon>
        <taxon>Chordata</taxon>
        <taxon>Craniata</taxon>
        <taxon>Vertebrata</taxon>
        <taxon>Euteleostomi</taxon>
        <taxon>Amphibia</taxon>
        <taxon>Batrachia</taxon>
        <taxon>Caudata</taxon>
        <taxon>Salamandroidea</taxon>
        <taxon>Salamandridae</taxon>
        <taxon>Pleurodelinae</taxon>
        <taxon>Pleurodeles</taxon>
    </lineage>
</organism>
<evidence type="ECO:0000313" key="2">
    <source>
        <dbReference type="EMBL" id="KAJ1186894.1"/>
    </source>
</evidence>
<reference evidence="2" key="1">
    <citation type="journal article" date="2022" name="bioRxiv">
        <title>Sequencing and chromosome-scale assembly of the giantPleurodeles waltlgenome.</title>
        <authorList>
            <person name="Brown T."/>
            <person name="Elewa A."/>
            <person name="Iarovenko S."/>
            <person name="Subramanian E."/>
            <person name="Araus A.J."/>
            <person name="Petzold A."/>
            <person name="Susuki M."/>
            <person name="Suzuki K.-i.T."/>
            <person name="Hayashi T."/>
            <person name="Toyoda A."/>
            <person name="Oliveira C."/>
            <person name="Osipova E."/>
            <person name="Leigh N.D."/>
            <person name="Simon A."/>
            <person name="Yun M.H."/>
        </authorList>
    </citation>
    <scope>NUCLEOTIDE SEQUENCE</scope>
    <source>
        <strain evidence="2">20211129_DDA</strain>
        <tissue evidence="2">Liver</tissue>
    </source>
</reference>
<name>A0AAV7UFV7_PLEWA</name>
<sequence>MIPDLGEDMIIGTEYDTFVYLLNTAYQDYMTDLWWKEAHFVSSKIGEHIIQMKLSKKQKRKQKQGYQRPSDGTDPKAIMSVAGRIPDPDVLWAGHTQKTLRLTTGNCSRFENINSVEVDGEGDFGQKEVEEESGRGDQIGKADSDGGDVCGGGGDGGGRTGWSSPVEILPRDSQGRS</sequence>
<proteinExistence type="predicted"/>
<feature type="region of interest" description="Disordered" evidence="1">
    <location>
        <begin position="118"/>
        <end position="177"/>
    </location>
</feature>
<protein>
    <submittedName>
        <fullName evidence="2">Uncharacterized protein</fullName>
    </submittedName>
</protein>
<dbReference type="AlphaFoldDB" id="A0AAV7UFV7"/>
<dbReference type="Proteomes" id="UP001066276">
    <property type="component" value="Chromosome 3_1"/>
</dbReference>
<comment type="caution">
    <text evidence="2">The sequence shown here is derived from an EMBL/GenBank/DDBJ whole genome shotgun (WGS) entry which is preliminary data.</text>
</comment>